<evidence type="ECO:0000313" key="2">
    <source>
        <dbReference type="Proteomes" id="UP000026962"/>
    </source>
</evidence>
<proteinExistence type="predicted"/>
<keyword evidence="2" id="KW-1185">Reference proteome</keyword>
<dbReference type="Proteomes" id="UP000026962">
    <property type="component" value="Chromosome 4"/>
</dbReference>
<dbReference type="HOGENOM" id="CLU_1910063_0_0_1"/>
<protein>
    <submittedName>
        <fullName evidence="1">Uncharacterized protein</fullName>
    </submittedName>
</protein>
<organism evidence="1">
    <name type="scientific">Oryza punctata</name>
    <name type="common">Red rice</name>
    <dbReference type="NCBI Taxonomy" id="4537"/>
    <lineage>
        <taxon>Eukaryota</taxon>
        <taxon>Viridiplantae</taxon>
        <taxon>Streptophyta</taxon>
        <taxon>Embryophyta</taxon>
        <taxon>Tracheophyta</taxon>
        <taxon>Spermatophyta</taxon>
        <taxon>Magnoliopsida</taxon>
        <taxon>Liliopsida</taxon>
        <taxon>Poales</taxon>
        <taxon>Poaceae</taxon>
        <taxon>BOP clade</taxon>
        <taxon>Oryzoideae</taxon>
        <taxon>Oryzeae</taxon>
        <taxon>Oryzinae</taxon>
        <taxon>Oryza</taxon>
    </lineage>
</organism>
<accession>A0A0E0KP44</accession>
<name>A0A0E0KP44_ORYPU</name>
<dbReference type="AlphaFoldDB" id="A0A0E0KP44"/>
<reference evidence="1" key="2">
    <citation type="submission" date="2018-05" db="EMBL/GenBank/DDBJ databases">
        <title>OpunRS2 (Oryza punctata Reference Sequence Version 2).</title>
        <authorList>
            <person name="Zhang J."/>
            <person name="Kudrna D."/>
            <person name="Lee S."/>
            <person name="Talag J."/>
            <person name="Welchert J."/>
            <person name="Wing R.A."/>
        </authorList>
    </citation>
    <scope>NUCLEOTIDE SEQUENCE [LARGE SCALE GENOMIC DNA]</scope>
</reference>
<reference evidence="1" key="1">
    <citation type="submission" date="2015-04" db="UniProtKB">
        <authorList>
            <consortium name="EnsemblPlants"/>
        </authorList>
    </citation>
    <scope>IDENTIFICATION</scope>
</reference>
<evidence type="ECO:0000313" key="1">
    <source>
        <dbReference type="EnsemblPlants" id="OPUNC04G06560.1"/>
    </source>
</evidence>
<sequence>MQPPGIVGWPWQLLLRRWRQCSGGAMREAGLARARDLDIGPVSSYGYTRGRWKVEVATKFAISFADGKVEICGDPVYVRACHEGSLSSIPASIASISTRSRCKKGLHEMSRLPCCEISITKSRDGRVPCAAAP</sequence>
<dbReference type="EnsemblPlants" id="OPUNC04G06560.1">
    <property type="protein sequence ID" value="OPUNC04G06560.1"/>
    <property type="gene ID" value="OPUNC04G06560"/>
</dbReference>
<dbReference type="Gramene" id="OPUNC04G06560.1">
    <property type="protein sequence ID" value="OPUNC04G06560.1"/>
    <property type="gene ID" value="OPUNC04G06560"/>
</dbReference>